<evidence type="ECO:0000256" key="1">
    <source>
        <dbReference type="SAM" id="Phobius"/>
    </source>
</evidence>
<dbReference type="EMBL" id="DF848406">
    <property type="protein sequence ID" value="GAT53560.1"/>
    <property type="molecule type" value="Genomic_DNA"/>
</dbReference>
<keyword evidence="3" id="KW-1185">Reference proteome</keyword>
<keyword evidence="1" id="KW-0812">Transmembrane</keyword>
<accession>A0ABQ0LR69</accession>
<evidence type="ECO:0000313" key="3">
    <source>
        <dbReference type="Proteomes" id="UP000815677"/>
    </source>
</evidence>
<organism evidence="2 3">
    <name type="scientific">Mycena chlorophos</name>
    <name type="common">Agaric fungus</name>
    <name type="synonym">Agaricus chlorophos</name>
    <dbReference type="NCBI Taxonomy" id="658473"/>
    <lineage>
        <taxon>Eukaryota</taxon>
        <taxon>Fungi</taxon>
        <taxon>Dikarya</taxon>
        <taxon>Basidiomycota</taxon>
        <taxon>Agaricomycotina</taxon>
        <taxon>Agaricomycetes</taxon>
        <taxon>Agaricomycetidae</taxon>
        <taxon>Agaricales</taxon>
        <taxon>Marasmiineae</taxon>
        <taxon>Mycenaceae</taxon>
        <taxon>Mycena</taxon>
    </lineage>
</organism>
<gene>
    <name evidence="2" type="ORF">MCHLO_10504</name>
</gene>
<keyword evidence="1" id="KW-0472">Membrane</keyword>
<reference evidence="2" key="1">
    <citation type="submission" date="2014-09" db="EMBL/GenBank/DDBJ databases">
        <title>Genome sequence of the luminous mushroom Mycena chlorophos for searching fungal bioluminescence genes.</title>
        <authorList>
            <person name="Tanaka Y."/>
            <person name="Kasuga D."/>
            <person name="Oba Y."/>
            <person name="Hase S."/>
            <person name="Sato K."/>
            <person name="Oba Y."/>
            <person name="Sakakibara Y."/>
        </authorList>
    </citation>
    <scope>NUCLEOTIDE SEQUENCE</scope>
</reference>
<keyword evidence="1" id="KW-1133">Transmembrane helix</keyword>
<protein>
    <recommendedName>
        <fullName evidence="4">Cytochrome P450</fullName>
    </recommendedName>
</protein>
<feature type="transmembrane region" description="Helical" evidence="1">
    <location>
        <begin position="6"/>
        <end position="29"/>
    </location>
</feature>
<proteinExistence type="predicted"/>
<sequence length="87" mass="9552">MLIQLVQVFLVVVGTFLAYFVVHALRILYGNLTSPLCRVLNGPPIANYLLGNFKEVEVSPSHFVLSKAGTAHSALLQDDLGLIAEWE</sequence>
<dbReference type="Proteomes" id="UP000815677">
    <property type="component" value="Unassembled WGS sequence"/>
</dbReference>
<evidence type="ECO:0000313" key="2">
    <source>
        <dbReference type="EMBL" id="GAT53560.1"/>
    </source>
</evidence>
<name>A0ABQ0LR69_MYCCL</name>
<evidence type="ECO:0008006" key="4">
    <source>
        <dbReference type="Google" id="ProtNLM"/>
    </source>
</evidence>